<protein>
    <submittedName>
        <fullName evidence="2">Uncharacterized protein</fullName>
    </submittedName>
</protein>
<proteinExistence type="predicted"/>
<evidence type="ECO:0000256" key="1">
    <source>
        <dbReference type="SAM" id="MobiDB-lite"/>
    </source>
</evidence>
<feature type="region of interest" description="Disordered" evidence="1">
    <location>
        <begin position="314"/>
        <end position="365"/>
    </location>
</feature>
<accession>A0A6C0JNB5</accession>
<name>A0A6C0JNB5_9ZZZZ</name>
<dbReference type="AlphaFoldDB" id="A0A6C0JNB5"/>
<organism evidence="2">
    <name type="scientific">viral metagenome</name>
    <dbReference type="NCBI Taxonomy" id="1070528"/>
    <lineage>
        <taxon>unclassified sequences</taxon>
        <taxon>metagenomes</taxon>
        <taxon>organismal metagenomes</taxon>
    </lineage>
</organism>
<evidence type="ECO:0000313" key="2">
    <source>
        <dbReference type="EMBL" id="QHU07212.1"/>
    </source>
</evidence>
<dbReference type="EMBL" id="MN740684">
    <property type="protein sequence ID" value="QHU07212.1"/>
    <property type="molecule type" value="Genomic_DNA"/>
</dbReference>
<feature type="compositionally biased region" description="Basic and acidic residues" evidence="1">
    <location>
        <begin position="323"/>
        <end position="337"/>
    </location>
</feature>
<sequence length="365" mass="42822">MKKKGGTYYKYDLFTLGLIFIEREFNLFQEISLDSDIGAFLHSNDFISINNIWDSSNSMSFVKKDDVKDHTNYFKEILKNNCQKFLDIMSTLDLDKLKELSKSKLDDLSDDEIKNLYDILIKNILLISNNIIYDDFKESKNLIEFKKGNETTLQFIKNMKSLIKNDSSYISDLKKTSLADSVMSYNEIENYYNSNYYFSIFDYSNYRFSQLTIIIGFCVLLRFSGLFTSKEDNYYIINDIPHCFKFVDLEKIKKREKNPKFINLFIYNLLENNDEYKDEILANWQHNIYKIMAKILLDIIKIIKKICNSSKLSTSQAKTKKSPKSENSPKTKSENSPKTKKSTRSETTPVKKTARQLAMEANKKK</sequence>
<reference evidence="2" key="1">
    <citation type="journal article" date="2020" name="Nature">
        <title>Giant virus diversity and host interactions through global metagenomics.</title>
        <authorList>
            <person name="Schulz F."/>
            <person name="Roux S."/>
            <person name="Paez-Espino D."/>
            <person name="Jungbluth S."/>
            <person name="Walsh D.A."/>
            <person name="Denef V.J."/>
            <person name="McMahon K.D."/>
            <person name="Konstantinidis K.T."/>
            <person name="Eloe-Fadrosh E.A."/>
            <person name="Kyrpides N.C."/>
            <person name="Woyke T."/>
        </authorList>
    </citation>
    <scope>NUCLEOTIDE SEQUENCE</scope>
    <source>
        <strain evidence="2">GVMAG-S-1040241-154</strain>
    </source>
</reference>